<evidence type="ECO:0000313" key="3">
    <source>
        <dbReference type="Proteomes" id="UP000414233"/>
    </source>
</evidence>
<proteinExistence type="predicted"/>
<protein>
    <submittedName>
        <fullName evidence="2">Uncharacterized protein</fullName>
    </submittedName>
</protein>
<dbReference type="AlphaFoldDB" id="A0A5E4UF89"/>
<keyword evidence="3" id="KW-1185">Reference proteome</keyword>
<sequence length="125" mass="13132">MDAGGLAMSNTITHLIRSAMYCLPGLLMPATAHADITAPTMLPAQPISDAALSTMRATHGQSATVVAMPAAPTMQLSAVRLWDEIIPPVPAPKPQQNTGTHLDTTTNLHSQQLSVVHLSVGPVRH</sequence>
<name>A0A5E4UF89_9BURK</name>
<evidence type="ECO:0000256" key="1">
    <source>
        <dbReference type="SAM" id="SignalP"/>
    </source>
</evidence>
<feature type="signal peptide" evidence="1">
    <location>
        <begin position="1"/>
        <end position="34"/>
    </location>
</feature>
<gene>
    <name evidence="2" type="ORF">PTE30175_01946</name>
</gene>
<dbReference type="EMBL" id="CABPRZ010000006">
    <property type="protein sequence ID" value="VVD98726.1"/>
    <property type="molecule type" value="Genomic_DNA"/>
</dbReference>
<feature type="chain" id="PRO_5022904664" evidence="1">
    <location>
        <begin position="35"/>
        <end position="125"/>
    </location>
</feature>
<keyword evidence="1" id="KW-0732">Signal</keyword>
<reference evidence="2 3" key="1">
    <citation type="submission" date="2019-08" db="EMBL/GenBank/DDBJ databases">
        <authorList>
            <person name="Peeters C."/>
        </authorList>
    </citation>
    <scope>NUCLEOTIDE SEQUENCE [LARGE SCALE GENOMIC DNA]</scope>
    <source>
        <strain evidence="2 3">LMG 30175</strain>
    </source>
</reference>
<evidence type="ECO:0000313" key="2">
    <source>
        <dbReference type="EMBL" id="VVD98726.1"/>
    </source>
</evidence>
<dbReference type="Proteomes" id="UP000414233">
    <property type="component" value="Unassembled WGS sequence"/>
</dbReference>
<organism evidence="2 3">
    <name type="scientific">Pandoraea terrae</name>
    <dbReference type="NCBI Taxonomy" id="1537710"/>
    <lineage>
        <taxon>Bacteria</taxon>
        <taxon>Pseudomonadati</taxon>
        <taxon>Pseudomonadota</taxon>
        <taxon>Betaproteobacteria</taxon>
        <taxon>Burkholderiales</taxon>
        <taxon>Burkholderiaceae</taxon>
        <taxon>Pandoraea</taxon>
    </lineage>
</organism>
<accession>A0A5E4UF89</accession>